<keyword evidence="1" id="KW-0732">Signal</keyword>
<feature type="domain" description="DUF7948" evidence="2">
    <location>
        <begin position="116"/>
        <end position="309"/>
    </location>
</feature>
<dbReference type="Proteomes" id="UP001146793">
    <property type="component" value="Unassembled WGS sequence"/>
</dbReference>
<dbReference type="InterPro" id="IPR057708">
    <property type="entry name" value="DUF7948"/>
</dbReference>
<evidence type="ECO:0000256" key="1">
    <source>
        <dbReference type="SAM" id="SignalP"/>
    </source>
</evidence>
<evidence type="ECO:0000313" key="3">
    <source>
        <dbReference type="EMBL" id="KAJ3433972.1"/>
    </source>
</evidence>
<feature type="signal peptide" evidence="1">
    <location>
        <begin position="1"/>
        <end position="19"/>
    </location>
</feature>
<gene>
    <name evidence="3" type="ORF">M0812_20029</name>
</gene>
<accession>A0AAV7YYX9</accession>
<dbReference type="AlphaFoldDB" id="A0AAV7YYX9"/>
<dbReference type="Pfam" id="PF25778">
    <property type="entry name" value="DUF7948"/>
    <property type="match status" value="1"/>
</dbReference>
<evidence type="ECO:0000259" key="2">
    <source>
        <dbReference type="Pfam" id="PF25778"/>
    </source>
</evidence>
<name>A0AAV7YYX9_9EUKA</name>
<reference evidence="3" key="1">
    <citation type="submission" date="2022-08" db="EMBL/GenBank/DDBJ databases">
        <title>Novel sulphate-reducing endosymbionts in the free-living metamonad Anaeramoeba.</title>
        <authorList>
            <person name="Jerlstrom-Hultqvist J."/>
            <person name="Cepicka I."/>
            <person name="Gallot-Lavallee L."/>
            <person name="Salas-Leiva D."/>
            <person name="Curtis B.A."/>
            <person name="Zahonova K."/>
            <person name="Pipaliya S."/>
            <person name="Dacks J."/>
            <person name="Roger A.J."/>
        </authorList>
    </citation>
    <scope>NUCLEOTIDE SEQUENCE</scope>
    <source>
        <strain evidence="3">Busselton2</strain>
    </source>
</reference>
<dbReference type="EMBL" id="JANTQA010000045">
    <property type="protein sequence ID" value="KAJ3433972.1"/>
    <property type="molecule type" value="Genomic_DNA"/>
</dbReference>
<sequence length="338" mass="39484">MKVLFLILLQVLFLIFVNTTQIERSTIESHFSQLLTKDALSHVSTFASSKSETKELLENLQNFEQTQKHYFNKITVPTHFIENYNPNLYNKKIKYLGKTFNQGTWYFSNQSIIYSIDRYTINMKIPNANLSNLRALNKLKSKTHYFHGSNKTNWKTDLANYAMIQYSNIFEGVDLQFETTTTQTQTQKKQGFDANLQGETKIKSSFYLSQAKALSKIQWQFQTSNNLEIRIPKDKGTLQFVSKLTKEIILEESKPIFFQNNLELQGQFILKNHQEKKEHQVQHDRENTVSFLINDPNFQPNNHLIIDPTYSTFFAGDYTDEIQDFVLIPKEILLGLVC</sequence>
<organism evidence="3 4">
    <name type="scientific">Anaeramoeba flamelloides</name>
    <dbReference type="NCBI Taxonomy" id="1746091"/>
    <lineage>
        <taxon>Eukaryota</taxon>
        <taxon>Metamonada</taxon>
        <taxon>Anaeramoebidae</taxon>
        <taxon>Anaeramoeba</taxon>
    </lineage>
</organism>
<comment type="caution">
    <text evidence="3">The sequence shown here is derived from an EMBL/GenBank/DDBJ whole genome shotgun (WGS) entry which is preliminary data.</text>
</comment>
<feature type="chain" id="PRO_5043731470" description="DUF7948 domain-containing protein" evidence="1">
    <location>
        <begin position="20"/>
        <end position="338"/>
    </location>
</feature>
<evidence type="ECO:0000313" key="4">
    <source>
        <dbReference type="Proteomes" id="UP001146793"/>
    </source>
</evidence>
<proteinExistence type="predicted"/>
<protein>
    <recommendedName>
        <fullName evidence="2">DUF7948 domain-containing protein</fullName>
    </recommendedName>
</protein>